<proteinExistence type="predicted"/>
<evidence type="ECO:0000259" key="1">
    <source>
        <dbReference type="Pfam" id="PF12225"/>
    </source>
</evidence>
<organism evidence="2">
    <name type="scientific">hot springs metagenome</name>
    <dbReference type="NCBI Taxonomy" id="433727"/>
    <lineage>
        <taxon>unclassified sequences</taxon>
        <taxon>metagenomes</taxon>
        <taxon>ecological metagenomes</taxon>
    </lineage>
</organism>
<evidence type="ECO:0000313" key="2">
    <source>
        <dbReference type="EMBL" id="GER92804.1"/>
    </source>
</evidence>
<dbReference type="PANTHER" id="PTHR38755:SF1">
    <property type="entry name" value="METHYLENE-TETRAHYDROFOLATE REDUCTASE C-TERMINAL DOMAIN-CONTAINING PROTEIN"/>
    <property type="match status" value="1"/>
</dbReference>
<accession>A0A5J4KU71</accession>
<dbReference type="InterPro" id="IPR022026">
    <property type="entry name" value="DUF5981"/>
</dbReference>
<dbReference type="EMBL" id="BLAB01000001">
    <property type="protein sequence ID" value="GER92804.1"/>
    <property type="molecule type" value="Genomic_DNA"/>
</dbReference>
<gene>
    <name evidence="2" type="ORF">A45J_0530</name>
</gene>
<protein>
    <submittedName>
        <fullName evidence="2">5,10-methylenetetrahydrofolate reductase</fullName>
    </submittedName>
</protein>
<dbReference type="PANTHER" id="PTHR38755">
    <property type="entry name" value="5,10-METHYLENETETRAHYDROFOLATE REDUCTASE"/>
    <property type="match status" value="1"/>
</dbReference>
<name>A0A5J4KU71_9ZZZZ</name>
<dbReference type="AlphaFoldDB" id="A0A5J4KU71"/>
<dbReference type="Pfam" id="PF12225">
    <property type="entry name" value="DUF5981"/>
    <property type="match status" value="1"/>
</dbReference>
<sequence>MIITKKKDFQELMENIKGYKSFFLIGCSECASLCGTGSQEAIDALTEALKAEGKEVTGGFVAKTGCQVLGTKTELKPFKEQLDKSECILIMSCGAGTQAATEIFEDKPVYPTNDSLFLGNMTRFQMFDERCSLCGKCILDKTGGICPLTACPKGILNGPCGGCKDGKCEVSPDIKCAWVRIYERMKRLDKLQELCDNALEAKDWSASIKPRTLVARPHKEEKKK</sequence>
<comment type="caution">
    <text evidence="2">The sequence shown here is derived from an EMBL/GenBank/DDBJ whole genome shotgun (WGS) entry which is preliminary data.</text>
</comment>
<feature type="domain" description="Methylene-tetrahydrofolate reductase C-terminal-like" evidence="1">
    <location>
        <begin position="110"/>
        <end position="205"/>
    </location>
</feature>
<reference evidence="2" key="1">
    <citation type="submission" date="2019-10" db="EMBL/GenBank/DDBJ databases">
        <title>Metagenomic sequencing of thiosulfate-disproportionating enrichment culture.</title>
        <authorList>
            <person name="Umezawa K."/>
            <person name="Kojima H."/>
            <person name="Fukui M."/>
        </authorList>
    </citation>
    <scope>NUCLEOTIDE SEQUENCE</scope>
    <source>
        <strain evidence="2">45J</strain>
    </source>
</reference>